<reference evidence="7 8" key="1">
    <citation type="submission" date="2024-09" db="EMBL/GenBank/DDBJ databases">
        <authorList>
            <person name="Sun Q."/>
            <person name="Mori K."/>
        </authorList>
    </citation>
    <scope>NUCLEOTIDE SEQUENCE [LARGE SCALE GENOMIC DNA]</scope>
    <source>
        <strain evidence="7 8">CCM 7759</strain>
    </source>
</reference>
<keyword evidence="5" id="KW-1133">Transmembrane helix</keyword>
<organism evidence="7 8">
    <name type="scientific">Paenibacillus chartarius</name>
    <dbReference type="NCBI Taxonomy" id="747481"/>
    <lineage>
        <taxon>Bacteria</taxon>
        <taxon>Bacillati</taxon>
        <taxon>Bacillota</taxon>
        <taxon>Bacilli</taxon>
        <taxon>Bacillales</taxon>
        <taxon>Paenibacillaceae</taxon>
        <taxon>Paenibacillus</taxon>
    </lineage>
</organism>
<proteinExistence type="inferred from homology"/>
<evidence type="ECO:0000256" key="5">
    <source>
        <dbReference type="SAM" id="Phobius"/>
    </source>
</evidence>
<dbReference type="CDD" id="cd06576">
    <property type="entry name" value="PASTA_Pbp2x-like_1"/>
    <property type="match status" value="1"/>
</dbReference>
<keyword evidence="3 5" id="KW-0472">Membrane</keyword>
<protein>
    <submittedName>
        <fullName evidence="7">Penicillin-binding transpeptidase domain-containing protein</fullName>
    </submittedName>
</protein>
<dbReference type="Gene3D" id="3.40.710.10">
    <property type="entry name" value="DD-peptidase/beta-lactamase superfamily"/>
    <property type="match status" value="1"/>
</dbReference>
<feature type="transmembrane region" description="Helical" evidence="5">
    <location>
        <begin position="7"/>
        <end position="29"/>
    </location>
</feature>
<dbReference type="SUPFAM" id="SSF56519">
    <property type="entry name" value="Penicillin binding protein dimerisation domain"/>
    <property type="match status" value="1"/>
</dbReference>
<sequence>MPKKLKWRTLMIGGLFTLFFVGLVVRLYWVQVVQASWLLEQAQVRWEADKTIQPARGDIVDRKDKVLAEDAPAYTVAISPRLIVQNKIENDVVLGLSAILKSSEDGSDIPLIQEHLRELVAKKKEDGTPRDQVEVRPDGWKIDKEQADQVKALTAELQARLKKKSPSSVGISLIEEKKRYYPGGTLAAHVLGYSDKEGKAIMGIEAQMDDILKGVPGRINYEKAASGIELPDAKVTIEPAVDGKNVRLTIDKSIQFYIENAMAKVAEKFQPKSMAVVAADPRTMEILGMASYPTFNPNRYWSVGKPDAFMNRTIAAQFEPGSTFKLVTLAGAVEEGLFRPNDQYQSGSIRVSDRTLHDHNEIGWGRISYLDGLKRSSNVAFVKLGLEALGTDKLKAYIQNFGFGAKTNVDIAGELKGSIPMKYASEFATATYGQGLTVTALQQAAAYAAIANGGKLMKPYVVKDIVDAKTGQVEMSTKPEVVRQVVSEATAKQVTEYLEQVVSDQQIGTGRKAYIDGYRIAGKTGTANFVGEKGGYAVGRWNISFVGYAPVENPQILIAIIVEDPDLKGDYHAGSEVGPPLFRDIMAQSLQYLGIPPTVNVNNKSAKPPFTLKEVTLSVPDLVGMSVADAKAAAGKYGLKLETLGNGDKIVKQFPLPGAQITGSQLVEVALQEADLTLPNLVGRSLREAVEVCSFAGVSCTAVGEGYVVGQETAENGVVSLQLRAPDDASAAAETLAADNAAKNSASKNSASKDNSSKDSSTKDSSAKQSPPPAKKDTSASR</sequence>
<comment type="similarity">
    <text evidence="2">Belongs to the transpeptidase family.</text>
</comment>
<feature type="compositionally biased region" description="Basic and acidic residues" evidence="4">
    <location>
        <begin position="755"/>
        <end position="766"/>
    </location>
</feature>
<keyword evidence="5" id="KW-0812">Transmembrane</keyword>
<dbReference type="PROSITE" id="PS51178">
    <property type="entry name" value="PASTA"/>
    <property type="match status" value="1"/>
</dbReference>
<dbReference type="Pfam" id="PF00905">
    <property type="entry name" value="Transpeptidase"/>
    <property type="match status" value="1"/>
</dbReference>
<dbReference type="InterPro" id="IPR005543">
    <property type="entry name" value="PASTA_dom"/>
</dbReference>
<accession>A0ABV6DNC2</accession>
<dbReference type="Pfam" id="PF03793">
    <property type="entry name" value="PASTA"/>
    <property type="match status" value="1"/>
</dbReference>
<dbReference type="Gene3D" id="3.30.10.20">
    <property type="match status" value="1"/>
</dbReference>
<dbReference type="InterPro" id="IPR001460">
    <property type="entry name" value="PCN-bd_Tpept"/>
</dbReference>
<dbReference type="EMBL" id="JBHLWN010000070">
    <property type="protein sequence ID" value="MFC0214151.1"/>
    <property type="molecule type" value="Genomic_DNA"/>
</dbReference>
<evidence type="ECO:0000256" key="4">
    <source>
        <dbReference type="SAM" id="MobiDB-lite"/>
    </source>
</evidence>
<keyword evidence="8" id="KW-1185">Reference proteome</keyword>
<dbReference type="Proteomes" id="UP001589776">
    <property type="component" value="Unassembled WGS sequence"/>
</dbReference>
<feature type="compositionally biased region" description="Low complexity" evidence="4">
    <location>
        <begin position="731"/>
        <end position="754"/>
    </location>
</feature>
<dbReference type="InterPro" id="IPR012338">
    <property type="entry name" value="Beta-lactam/transpept-like"/>
</dbReference>
<dbReference type="SUPFAM" id="SSF54184">
    <property type="entry name" value="Penicillin-binding protein 2x (pbp-2x), c-terminal domain"/>
    <property type="match status" value="2"/>
</dbReference>
<dbReference type="SMART" id="SM00740">
    <property type="entry name" value="PASTA"/>
    <property type="match status" value="2"/>
</dbReference>
<dbReference type="Pfam" id="PF03717">
    <property type="entry name" value="PBP_dimer"/>
    <property type="match status" value="1"/>
</dbReference>
<dbReference type="InterPro" id="IPR050515">
    <property type="entry name" value="Beta-lactam/transpept"/>
</dbReference>
<gene>
    <name evidence="7" type="ORF">ACFFK0_17115</name>
</gene>
<comment type="caution">
    <text evidence="7">The sequence shown here is derived from an EMBL/GenBank/DDBJ whole genome shotgun (WGS) entry which is preliminary data.</text>
</comment>
<dbReference type="PANTHER" id="PTHR30627:SF1">
    <property type="entry name" value="PEPTIDOGLYCAN D,D-TRANSPEPTIDASE FTSI"/>
    <property type="match status" value="1"/>
</dbReference>
<evidence type="ECO:0000256" key="3">
    <source>
        <dbReference type="ARBA" id="ARBA00023136"/>
    </source>
</evidence>
<evidence type="ECO:0000313" key="7">
    <source>
        <dbReference type="EMBL" id="MFC0214151.1"/>
    </source>
</evidence>
<feature type="domain" description="PASTA" evidence="6">
    <location>
        <begin position="613"/>
        <end position="675"/>
    </location>
</feature>
<dbReference type="RefSeq" id="WP_377471499.1">
    <property type="nucleotide sequence ID" value="NZ_JBHLWN010000070.1"/>
</dbReference>
<feature type="region of interest" description="Disordered" evidence="4">
    <location>
        <begin position="731"/>
        <end position="782"/>
    </location>
</feature>
<evidence type="ECO:0000256" key="2">
    <source>
        <dbReference type="ARBA" id="ARBA00007171"/>
    </source>
</evidence>
<dbReference type="InterPro" id="IPR005311">
    <property type="entry name" value="PBP_dimer"/>
</dbReference>
<comment type="subcellular location">
    <subcellularLocation>
        <location evidence="1">Membrane</location>
    </subcellularLocation>
</comment>
<dbReference type="PANTHER" id="PTHR30627">
    <property type="entry name" value="PEPTIDOGLYCAN D,D-TRANSPEPTIDASE"/>
    <property type="match status" value="1"/>
</dbReference>
<dbReference type="Gene3D" id="3.90.1310.10">
    <property type="entry name" value="Penicillin-binding protein 2a (Domain 2)"/>
    <property type="match status" value="1"/>
</dbReference>
<evidence type="ECO:0000259" key="6">
    <source>
        <dbReference type="PROSITE" id="PS51178"/>
    </source>
</evidence>
<dbReference type="InterPro" id="IPR036138">
    <property type="entry name" value="PBP_dimer_sf"/>
</dbReference>
<evidence type="ECO:0000256" key="1">
    <source>
        <dbReference type="ARBA" id="ARBA00004370"/>
    </source>
</evidence>
<name>A0ABV6DNC2_9BACL</name>
<dbReference type="SUPFAM" id="SSF56601">
    <property type="entry name" value="beta-lactamase/transpeptidase-like"/>
    <property type="match status" value="1"/>
</dbReference>
<evidence type="ECO:0000313" key="8">
    <source>
        <dbReference type="Proteomes" id="UP001589776"/>
    </source>
</evidence>